<keyword evidence="2" id="KW-0698">rRNA processing</keyword>
<organism evidence="7 8">
    <name type="scientific">Plectus sambesii</name>
    <dbReference type="NCBI Taxonomy" id="2011161"/>
    <lineage>
        <taxon>Eukaryota</taxon>
        <taxon>Metazoa</taxon>
        <taxon>Ecdysozoa</taxon>
        <taxon>Nematoda</taxon>
        <taxon>Chromadorea</taxon>
        <taxon>Plectida</taxon>
        <taxon>Plectina</taxon>
        <taxon>Plectoidea</taxon>
        <taxon>Plectidae</taxon>
        <taxon>Plectus</taxon>
    </lineage>
</organism>
<keyword evidence="3" id="KW-0853">WD repeat</keyword>
<proteinExistence type="inferred from homology"/>
<evidence type="ECO:0000313" key="8">
    <source>
        <dbReference type="WBParaSite" id="PSAMB.scaffold13178size2398.g35331.t1"/>
    </source>
</evidence>
<dbReference type="Pfam" id="PF00400">
    <property type="entry name" value="WD40"/>
    <property type="match status" value="1"/>
</dbReference>
<dbReference type="InterPro" id="IPR015943">
    <property type="entry name" value="WD40/YVTN_repeat-like_dom_sf"/>
</dbReference>
<keyword evidence="5" id="KW-0539">Nucleus</keyword>
<dbReference type="AlphaFoldDB" id="A0A914UX99"/>
<dbReference type="Proteomes" id="UP000887566">
    <property type="component" value="Unplaced"/>
</dbReference>
<dbReference type="InterPro" id="IPR001680">
    <property type="entry name" value="WD40_rpt"/>
</dbReference>
<dbReference type="GO" id="GO:0006364">
    <property type="term" value="P:rRNA processing"/>
    <property type="evidence" value="ECO:0007669"/>
    <property type="project" value="UniProtKB-KW"/>
</dbReference>
<comment type="similarity">
    <text evidence="6">Belongs to the WD repeat UTP18 family.</text>
</comment>
<evidence type="ECO:0000313" key="7">
    <source>
        <dbReference type="Proteomes" id="UP000887566"/>
    </source>
</evidence>
<evidence type="ECO:0000256" key="1">
    <source>
        <dbReference type="ARBA" id="ARBA00004604"/>
    </source>
</evidence>
<comment type="subcellular location">
    <subcellularLocation>
        <location evidence="1">Nucleus</location>
        <location evidence="1">Nucleolus</location>
    </subcellularLocation>
</comment>
<reference evidence="8" key="1">
    <citation type="submission" date="2022-11" db="UniProtKB">
        <authorList>
            <consortium name="WormBaseParasite"/>
        </authorList>
    </citation>
    <scope>IDENTIFICATION</scope>
</reference>
<dbReference type="SUPFAM" id="SSF50978">
    <property type="entry name" value="WD40 repeat-like"/>
    <property type="match status" value="1"/>
</dbReference>
<keyword evidence="4" id="KW-0677">Repeat</keyword>
<sequence>MRFGFATLHARNSVLERGFVWVIERARERRESRPLAVETPTKDLKNIGQVHIWDVAQRDCLHRFQDDGAVRGVSITISNDGRYIATGSNTGIVNLYETAAVHKSAEPKPIKAIANLTTSADIVRFSGDGELLAIGSSLKDNAVRLVHTRSRGAFVNFPEKAARMRHPLAVDFSPNGGYMSIGNEKGQAMLFRLHHYESY</sequence>
<protein>
    <submittedName>
        <fullName evidence="8">Uncharacterized protein</fullName>
    </submittedName>
</protein>
<dbReference type="PANTHER" id="PTHR18359">
    <property type="entry name" value="WD-REPEAT PROTEIN-RELATED"/>
    <property type="match status" value="1"/>
</dbReference>
<accession>A0A914UX99</accession>
<evidence type="ECO:0000256" key="2">
    <source>
        <dbReference type="ARBA" id="ARBA00022552"/>
    </source>
</evidence>
<evidence type="ECO:0000256" key="6">
    <source>
        <dbReference type="ARBA" id="ARBA00025767"/>
    </source>
</evidence>
<evidence type="ECO:0000256" key="4">
    <source>
        <dbReference type="ARBA" id="ARBA00022737"/>
    </source>
</evidence>
<dbReference type="Gene3D" id="2.130.10.10">
    <property type="entry name" value="YVTN repeat-like/Quinoprotein amine dehydrogenase"/>
    <property type="match status" value="1"/>
</dbReference>
<dbReference type="GO" id="GO:0034388">
    <property type="term" value="C:Pwp2p-containing subcomplex of 90S preribosome"/>
    <property type="evidence" value="ECO:0007669"/>
    <property type="project" value="TreeGrafter"/>
</dbReference>
<dbReference type="InterPro" id="IPR036322">
    <property type="entry name" value="WD40_repeat_dom_sf"/>
</dbReference>
<keyword evidence="7" id="KW-1185">Reference proteome</keyword>
<dbReference type="WBParaSite" id="PSAMB.scaffold13178size2398.g35331.t1">
    <property type="protein sequence ID" value="PSAMB.scaffold13178size2398.g35331.t1"/>
    <property type="gene ID" value="PSAMB.scaffold13178size2398.g35331"/>
</dbReference>
<evidence type="ECO:0000256" key="5">
    <source>
        <dbReference type="ARBA" id="ARBA00023242"/>
    </source>
</evidence>
<dbReference type="InterPro" id="IPR045161">
    <property type="entry name" value="Utp18"/>
</dbReference>
<evidence type="ECO:0000256" key="3">
    <source>
        <dbReference type="ARBA" id="ARBA00022574"/>
    </source>
</evidence>
<dbReference type="GO" id="GO:0032040">
    <property type="term" value="C:small-subunit processome"/>
    <property type="evidence" value="ECO:0007669"/>
    <property type="project" value="TreeGrafter"/>
</dbReference>
<dbReference type="PANTHER" id="PTHR18359:SF0">
    <property type="entry name" value="U3 SMALL NUCLEOLAR RNA-ASSOCIATED PROTEIN 18 HOMOLOG"/>
    <property type="match status" value="1"/>
</dbReference>
<name>A0A914UX99_9BILA</name>